<dbReference type="GO" id="GO:0032259">
    <property type="term" value="P:methylation"/>
    <property type="evidence" value="ECO:0007669"/>
    <property type="project" value="UniProtKB-KW"/>
</dbReference>
<dbReference type="Pfam" id="PF01555">
    <property type="entry name" value="N6_N4_Mtase"/>
    <property type="match status" value="1"/>
</dbReference>
<evidence type="ECO:0000256" key="5">
    <source>
        <dbReference type="ARBA" id="ARBA00022691"/>
    </source>
</evidence>
<dbReference type="InterPro" id="IPR002941">
    <property type="entry name" value="DNA_methylase_N4/N6"/>
</dbReference>
<feature type="domain" description="ParB-like N-terminal" evidence="7">
    <location>
        <begin position="13"/>
        <end position="99"/>
    </location>
</feature>
<dbReference type="GO" id="GO:0008168">
    <property type="term" value="F:methyltransferase activity"/>
    <property type="evidence" value="ECO:0007669"/>
    <property type="project" value="UniProtKB-KW"/>
</dbReference>
<name>A0ABV2EG18_9CAUL</name>
<proteinExistence type="inferred from homology"/>
<dbReference type="InterPro" id="IPR002052">
    <property type="entry name" value="DNA_methylase_N6_adenine_CS"/>
</dbReference>
<keyword evidence="3 8" id="KW-0489">Methyltransferase</keyword>
<keyword evidence="5" id="KW-0949">S-adenosyl-L-methionine</keyword>
<evidence type="ECO:0000313" key="9">
    <source>
        <dbReference type="Proteomes" id="UP001549110"/>
    </source>
</evidence>
<dbReference type="RefSeq" id="WP_354297263.1">
    <property type="nucleotide sequence ID" value="NZ_JBEPLU010000001.1"/>
</dbReference>
<dbReference type="Gene3D" id="3.40.50.150">
    <property type="entry name" value="Vaccinia Virus protein VP39"/>
    <property type="match status" value="1"/>
</dbReference>
<accession>A0ABV2EG18</accession>
<comment type="catalytic activity">
    <reaction evidence="6">
        <text>a 2'-deoxyadenosine in DNA + S-adenosyl-L-methionine = an N(6)-methyl-2'-deoxyadenosine in DNA + S-adenosyl-L-homocysteine + H(+)</text>
        <dbReference type="Rhea" id="RHEA:15197"/>
        <dbReference type="Rhea" id="RHEA-COMP:12418"/>
        <dbReference type="Rhea" id="RHEA-COMP:12419"/>
        <dbReference type="ChEBI" id="CHEBI:15378"/>
        <dbReference type="ChEBI" id="CHEBI:57856"/>
        <dbReference type="ChEBI" id="CHEBI:59789"/>
        <dbReference type="ChEBI" id="CHEBI:90615"/>
        <dbReference type="ChEBI" id="CHEBI:90616"/>
        <dbReference type="EC" id="2.1.1.72"/>
    </reaction>
</comment>
<evidence type="ECO:0000259" key="7">
    <source>
        <dbReference type="SMART" id="SM00470"/>
    </source>
</evidence>
<dbReference type="EC" id="2.1.1.72" evidence="2"/>
<dbReference type="SUPFAM" id="SSF110849">
    <property type="entry name" value="ParB/Sulfiredoxin"/>
    <property type="match status" value="1"/>
</dbReference>
<evidence type="ECO:0000313" key="8">
    <source>
        <dbReference type="EMBL" id="MET3525988.1"/>
    </source>
</evidence>
<evidence type="ECO:0000256" key="4">
    <source>
        <dbReference type="ARBA" id="ARBA00022679"/>
    </source>
</evidence>
<gene>
    <name evidence="8" type="ORF">ABID41_001083</name>
</gene>
<dbReference type="InterPro" id="IPR003115">
    <property type="entry name" value="ParB_N"/>
</dbReference>
<protein>
    <recommendedName>
        <fullName evidence="2">site-specific DNA-methyltransferase (adenine-specific)</fullName>
        <ecNumber evidence="2">2.1.1.72</ecNumber>
    </recommendedName>
</protein>
<dbReference type="InterPro" id="IPR015840">
    <property type="entry name" value="DNA_MeTrfase_ParB"/>
</dbReference>
<comment type="similarity">
    <text evidence="1">Belongs to the N(4)/N(6)-methyltransferase family.</text>
</comment>
<evidence type="ECO:0000256" key="3">
    <source>
        <dbReference type="ARBA" id="ARBA00022603"/>
    </source>
</evidence>
<organism evidence="8 9">
    <name type="scientific">Phenylobacterium koreense</name>
    <dbReference type="NCBI Taxonomy" id="266125"/>
    <lineage>
        <taxon>Bacteria</taxon>
        <taxon>Pseudomonadati</taxon>
        <taxon>Pseudomonadota</taxon>
        <taxon>Alphaproteobacteria</taxon>
        <taxon>Caulobacterales</taxon>
        <taxon>Caulobacteraceae</taxon>
        <taxon>Phenylobacterium</taxon>
    </lineage>
</organism>
<dbReference type="EMBL" id="JBEPLU010000001">
    <property type="protein sequence ID" value="MET3525988.1"/>
    <property type="molecule type" value="Genomic_DNA"/>
</dbReference>
<dbReference type="Proteomes" id="UP001549110">
    <property type="component" value="Unassembled WGS sequence"/>
</dbReference>
<dbReference type="InterPro" id="IPR002295">
    <property type="entry name" value="N4/N6-MTase_EcoPI_Mod-like"/>
</dbReference>
<sequence>MSRLRVVDRPQVDLRPVAELKPARRVLRTHSEQQIAQIMGSIRQFGFTQPILLGDDNRIVAGHGRVEAAKRLGMETLPTIALSHLGPEELRAYAIADNKLALNSGWDEELLKLEVVELAELPLEFELDVTGFSTVDLDVLLDTAEGKAADPDDNDEPPRRWPTTARGDLWSLGTHRLLCGDSQEPGSFARLMGADRARMVFSDPPYNVRIDGHVGGLGRVKHREFAMAAGEMSSNEFCEFLRTVFENAAEVSVDGALHFQCMDWRHIDEMMTAGRAVYDELKNVCIWAKDNGGMGSLYRSRHEMVFLWKVGSAPHLNNVELGKNGRYRTNVWNYRGATKIGPDAELALHPTVKPVAMIADAIKDVSERGDIVLDPFGGSGSTLIAAERTKRAARLIEYDAGYCDVIVDRWQRKTRKSAVLVETGEAFAEVKARRDEEIERAADRALAEEAA</sequence>
<dbReference type="InterPro" id="IPR029063">
    <property type="entry name" value="SAM-dependent_MTases_sf"/>
</dbReference>
<dbReference type="SUPFAM" id="SSF53335">
    <property type="entry name" value="S-adenosyl-L-methionine-dependent methyltransferases"/>
    <property type="match status" value="1"/>
</dbReference>
<dbReference type="InterPro" id="IPR036086">
    <property type="entry name" value="ParB/Sulfiredoxin_sf"/>
</dbReference>
<dbReference type="PROSITE" id="PS00092">
    <property type="entry name" value="N6_MTASE"/>
    <property type="match status" value="1"/>
</dbReference>
<dbReference type="PRINTS" id="PR00506">
    <property type="entry name" value="D21N6MTFRASE"/>
</dbReference>
<comment type="caution">
    <text evidence="8">The sequence shown here is derived from an EMBL/GenBank/DDBJ whole genome shotgun (WGS) entry which is preliminary data.</text>
</comment>
<keyword evidence="4" id="KW-0808">Transferase</keyword>
<evidence type="ECO:0000256" key="6">
    <source>
        <dbReference type="ARBA" id="ARBA00047942"/>
    </source>
</evidence>
<evidence type="ECO:0000256" key="1">
    <source>
        <dbReference type="ARBA" id="ARBA00006594"/>
    </source>
</evidence>
<dbReference type="PIRSF" id="PIRSF036758">
    <property type="entry name" value="Aden_M_ParB"/>
    <property type="match status" value="1"/>
</dbReference>
<keyword evidence="9" id="KW-1185">Reference proteome</keyword>
<evidence type="ECO:0000256" key="2">
    <source>
        <dbReference type="ARBA" id="ARBA00011900"/>
    </source>
</evidence>
<dbReference type="CDD" id="cd16403">
    <property type="entry name" value="ParB_N_like_MT"/>
    <property type="match status" value="1"/>
</dbReference>
<dbReference type="Pfam" id="PF02195">
    <property type="entry name" value="ParB_N"/>
    <property type="match status" value="1"/>
</dbReference>
<reference evidence="8 9" key="1">
    <citation type="submission" date="2024-06" db="EMBL/GenBank/DDBJ databases">
        <title>Genomic Encyclopedia of Type Strains, Phase IV (KMG-IV): sequencing the most valuable type-strain genomes for metagenomic binning, comparative biology and taxonomic classification.</title>
        <authorList>
            <person name="Goeker M."/>
        </authorList>
    </citation>
    <scope>NUCLEOTIDE SEQUENCE [LARGE SCALE GENOMIC DNA]</scope>
    <source>
        <strain evidence="8 9">DSM 17809</strain>
    </source>
</reference>
<dbReference type="Gene3D" id="3.90.1530.10">
    <property type="entry name" value="Conserved hypothetical protein from pyrococcus furiosus pfu- 392566-001, ParB domain"/>
    <property type="match status" value="1"/>
</dbReference>
<dbReference type="SMART" id="SM00470">
    <property type="entry name" value="ParB"/>
    <property type="match status" value="1"/>
</dbReference>